<name>A0A6G1HJ27_9PEZI</name>
<organism evidence="2 3">
    <name type="scientific">Trichodelitschia bisporula</name>
    <dbReference type="NCBI Taxonomy" id="703511"/>
    <lineage>
        <taxon>Eukaryota</taxon>
        <taxon>Fungi</taxon>
        <taxon>Dikarya</taxon>
        <taxon>Ascomycota</taxon>
        <taxon>Pezizomycotina</taxon>
        <taxon>Dothideomycetes</taxon>
        <taxon>Dothideomycetes incertae sedis</taxon>
        <taxon>Phaeotrichales</taxon>
        <taxon>Phaeotrichaceae</taxon>
        <taxon>Trichodelitschia</taxon>
    </lineage>
</organism>
<feature type="compositionally biased region" description="Basic and acidic residues" evidence="1">
    <location>
        <begin position="80"/>
        <end position="114"/>
    </location>
</feature>
<evidence type="ECO:0000313" key="3">
    <source>
        <dbReference type="Proteomes" id="UP000799640"/>
    </source>
</evidence>
<feature type="region of interest" description="Disordered" evidence="1">
    <location>
        <begin position="171"/>
        <end position="192"/>
    </location>
</feature>
<evidence type="ECO:0000256" key="1">
    <source>
        <dbReference type="SAM" id="MobiDB-lite"/>
    </source>
</evidence>
<dbReference type="Proteomes" id="UP000799640">
    <property type="component" value="Unassembled WGS sequence"/>
</dbReference>
<proteinExistence type="predicted"/>
<accession>A0A6G1HJ27</accession>
<feature type="region of interest" description="Disordered" evidence="1">
    <location>
        <begin position="80"/>
        <end position="141"/>
    </location>
</feature>
<gene>
    <name evidence="2" type="ORF">EJ06DRAFT_560294</name>
</gene>
<dbReference type="EMBL" id="ML996709">
    <property type="protein sequence ID" value="KAF2396063.1"/>
    <property type="molecule type" value="Genomic_DNA"/>
</dbReference>
<evidence type="ECO:0000313" key="2">
    <source>
        <dbReference type="EMBL" id="KAF2396063.1"/>
    </source>
</evidence>
<reference evidence="2" key="1">
    <citation type="journal article" date="2020" name="Stud. Mycol.">
        <title>101 Dothideomycetes genomes: a test case for predicting lifestyles and emergence of pathogens.</title>
        <authorList>
            <person name="Haridas S."/>
            <person name="Albert R."/>
            <person name="Binder M."/>
            <person name="Bloem J."/>
            <person name="Labutti K."/>
            <person name="Salamov A."/>
            <person name="Andreopoulos B."/>
            <person name="Baker S."/>
            <person name="Barry K."/>
            <person name="Bills G."/>
            <person name="Bluhm B."/>
            <person name="Cannon C."/>
            <person name="Castanera R."/>
            <person name="Culley D."/>
            <person name="Daum C."/>
            <person name="Ezra D."/>
            <person name="Gonzalez J."/>
            <person name="Henrissat B."/>
            <person name="Kuo A."/>
            <person name="Liang C."/>
            <person name="Lipzen A."/>
            <person name="Lutzoni F."/>
            <person name="Magnuson J."/>
            <person name="Mondo S."/>
            <person name="Nolan M."/>
            <person name="Ohm R."/>
            <person name="Pangilinan J."/>
            <person name="Park H.-J."/>
            <person name="Ramirez L."/>
            <person name="Alfaro M."/>
            <person name="Sun H."/>
            <person name="Tritt A."/>
            <person name="Yoshinaga Y."/>
            <person name="Zwiers L.-H."/>
            <person name="Turgeon B."/>
            <person name="Goodwin S."/>
            <person name="Spatafora J."/>
            <person name="Crous P."/>
            <person name="Grigoriev I."/>
        </authorList>
    </citation>
    <scope>NUCLEOTIDE SEQUENCE</scope>
    <source>
        <strain evidence="2">CBS 262.69</strain>
    </source>
</reference>
<sequence length="254" mass="31680">MREDIKRLTKEEELEHLVQADFELKELKVVRIRQQRRLHERQVRRELRLREWDEQKLQEQKSQEAAKEWEVEERRELEQKRHDLEQDEMKFKKRAQDEWLRMPQESARDREQSARVELGWSGKGPERKEQEDDENRSTVELERRGLERERVDLKRKQHRLEQDEHNWAHEVDWTGSLEKPDEGPANDDVNRRLVWNTARDRQLERDRPKIQLEQYRKKTERHRREMEHHQEHMEFYLEMVERCKEMQRRSLGEA</sequence>
<protein>
    <submittedName>
        <fullName evidence="2">Uncharacterized protein</fullName>
    </submittedName>
</protein>
<dbReference type="AlphaFoldDB" id="A0A6G1HJ27"/>
<feature type="compositionally biased region" description="Basic and acidic residues" evidence="1">
    <location>
        <begin position="124"/>
        <end position="141"/>
    </location>
</feature>
<feature type="compositionally biased region" description="Basic and acidic residues" evidence="1">
    <location>
        <begin position="171"/>
        <end position="182"/>
    </location>
</feature>
<keyword evidence="3" id="KW-1185">Reference proteome</keyword>